<comment type="caution">
    <text evidence="1">The sequence shown here is derived from an EMBL/GenBank/DDBJ whole genome shotgun (WGS) entry which is preliminary data.</text>
</comment>
<reference evidence="1" key="1">
    <citation type="journal article" date="2015" name="Nature">
        <title>Complex archaea that bridge the gap between prokaryotes and eukaryotes.</title>
        <authorList>
            <person name="Spang A."/>
            <person name="Saw J.H."/>
            <person name="Jorgensen S.L."/>
            <person name="Zaremba-Niedzwiedzka K."/>
            <person name="Martijn J."/>
            <person name="Lind A.E."/>
            <person name="van Eijk R."/>
            <person name="Schleper C."/>
            <person name="Guy L."/>
            <person name="Ettema T.J."/>
        </authorList>
    </citation>
    <scope>NUCLEOTIDE SEQUENCE</scope>
</reference>
<accession>A0A0F9SFB9</accession>
<organism evidence="1">
    <name type="scientific">marine sediment metagenome</name>
    <dbReference type="NCBI Taxonomy" id="412755"/>
    <lineage>
        <taxon>unclassified sequences</taxon>
        <taxon>metagenomes</taxon>
        <taxon>ecological metagenomes</taxon>
    </lineage>
</organism>
<sequence>MSKLDKHLDNHYCTKCYRVGTGCKRCICPFSVRPREPQHHLITCPYSNHSYRSLLTCSHCGETNSFAKTKVARILEKIDNDKQTASQN</sequence>
<dbReference type="AlphaFoldDB" id="A0A0F9SFB9"/>
<proteinExistence type="predicted"/>
<name>A0A0F9SFB9_9ZZZZ</name>
<protein>
    <submittedName>
        <fullName evidence="1">Uncharacterized protein</fullName>
    </submittedName>
</protein>
<dbReference type="EMBL" id="LAZR01000517">
    <property type="protein sequence ID" value="KKN65724.1"/>
    <property type="molecule type" value="Genomic_DNA"/>
</dbReference>
<gene>
    <name evidence="1" type="ORF">LCGC14_0478630</name>
</gene>
<evidence type="ECO:0000313" key="1">
    <source>
        <dbReference type="EMBL" id="KKN65724.1"/>
    </source>
</evidence>